<dbReference type="GO" id="GO:0006310">
    <property type="term" value="P:DNA recombination"/>
    <property type="evidence" value="ECO:0007669"/>
    <property type="project" value="UniProtKB-KW"/>
</dbReference>
<dbReference type="Pfam" id="PF00589">
    <property type="entry name" value="Phage_integrase"/>
    <property type="match status" value="1"/>
</dbReference>
<sequence>MALTDTAIKALKPESKPYKVTDEKGLYLFVTPAGGKLWRLDYRFEGKRKTLALGGYPDVNLKQARVYRDEARQLIANGTDPAELRKAEKTTITESRREEAEAVKIEAMIQAGEALPGSFEEIGDEWVNMYLADKSEKYRNKVINRLKAEVYPYLGRAPVADVTAPMVLKVLQRIEARGIIESAHRVKQNIGQILRYAIATGRRELFDVTMALNKAIAPMPKDKNHAAPTEPKDIAPLLRIMAGYRGSPITRAALTIAPCVFVRIGELRHMQWADIDFETFEWRYTASKTGQEHIVPLARQVVAALIELQPLTGHSRYVFTGARSDTRPMSENTVNGALKRLGIDTQTELTGHGFRAMARTVLEEVHNFRPEVIELQLAHAVRDPLGRAYNRTKHLETRRKMMQVWADYLDELRDSKNVIQGNFGMVG</sequence>
<accession>D0KY10</accession>
<evidence type="ECO:0000256" key="1">
    <source>
        <dbReference type="ARBA" id="ARBA00008857"/>
    </source>
</evidence>
<dbReference type="InterPro" id="IPR050808">
    <property type="entry name" value="Phage_Integrase"/>
</dbReference>
<dbReference type="Proteomes" id="UP000009102">
    <property type="component" value="Chromosome"/>
</dbReference>
<feature type="domain" description="Tyr recombinase" evidence="5">
    <location>
        <begin position="223"/>
        <end position="406"/>
    </location>
</feature>
<dbReference type="CDD" id="cd00801">
    <property type="entry name" value="INT_P4_C"/>
    <property type="match status" value="1"/>
</dbReference>
<dbReference type="STRING" id="555778.Hneap_0478"/>
<dbReference type="InterPro" id="IPR025166">
    <property type="entry name" value="Integrase_DNA_bind_dom"/>
</dbReference>
<dbReference type="PROSITE" id="PS51898">
    <property type="entry name" value="TYR_RECOMBINASE"/>
    <property type="match status" value="1"/>
</dbReference>
<comment type="similarity">
    <text evidence="1">Belongs to the 'phage' integrase family.</text>
</comment>
<dbReference type="InterPro" id="IPR038488">
    <property type="entry name" value="Integrase_DNA-bd_sf"/>
</dbReference>
<evidence type="ECO:0000256" key="2">
    <source>
        <dbReference type="ARBA" id="ARBA00022908"/>
    </source>
</evidence>
<evidence type="ECO:0000256" key="3">
    <source>
        <dbReference type="ARBA" id="ARBA00023125"/>
    </source>
</evidence>
<dbReference type="SUPFAM" id="SSF56349">
    <property type="entry name" value="DNA breaking-rejoining enzymes"/>
    <property type="match status" value="1"/>
</dbReference>
<protein>
    <submittedName>
        <fullName evidence="6">Integrase family protein</fullName>
    </submittedName>
</protein>
<evidence type="ECO:0000256" key="4">
    <source>
        <dbReference type="ARBA" id="ARBA00023172"/>
    </source>
</evidence>
<dbReference type="InterPro" id="IPR002104">
    <property type="entry name" value="Integrase_catalytic"/>
</dbReference>
<dbReference type="AlphaFoldDB" id="D0KY10"/>
<dbReference type="InterPro" id="IPR011010">
    <property type="entry name" value="DNA_brk_join_enz"/>
</dbReference>
<evidence type="ECO:0000313" key="7">
    <source>
        <dbReference type="Proteomes" id="UP000009102"/>
    </source>
</evidence>
<reference evidence="6 7" key="1">
    <citation type="submission" date="2009-10" db="EMBL/GenBank/DDBJ databases">
        <title>Complete sequence of Halothiobacillus neapolitanus c2.</title>
        <authorList>
            <consortium name="US DOE Joint Genome Institute"/>
            <person name="Lucas S."/>
            <person name="Copeland A."/>
            <person name="Lapidus A."/>
            <person name="Glavina del Rio T."/>
            <person name="Tice H."/>
            <person name="Bruce D."/>
            <person name="Goodwin L."/>
            <person name="Pitluck S."/>
            <person name="Davenport K."/>
            <person name="Brettin T."/>
            <person name="Detter J.C."/>
            <person name="Han C."/>
            <person name="Tapia R."/>
            <person name="Larimer F."/>
            <person name="Land M."/>
            <person name="Hauser L."/>
            <person name="Kyrpides N."/>
            <person name="Mikhailova N."/>
            <person name="Kerfeld C."/>
            <person name="Cannon G."/>
            <person name="Heinhort S."/>
        </authorList>
    </citation>
    <scope>NUCLEOTIDE SEQUENCE [LARGE SCALE GENOMIC DNA]</scope>
    <source>
        <strain evidence="7">ATCC 23641 / c2</strain>
    </source>
</reference>
<dbReference type="InterPro" id="IPR010998">
    <property type="entry name" value="Integrase_recombinase_N"/>
</dbReference>
<keyword evidence="3" id="KW-0238">DNA-binding</keyword>
<evidence type="ECO:0000259" key="5">
    <source>
        <dbReference type="PROSITE" id="PS51898"/>
    </source>
</evidence>
<dbReference type="Gene3D" id="1.10.150.130">
    <property type="match status" value="1"/>
</dbReference>
<name>D0KY10_HALNC</name>
<dbReference type="EMBL" id="CP001801">
    <property type="protein sequence ID" value="ACX95333.1"/>
    <property type="molecule type" value="Genomic_DNA"/>
</dbReference>
<keyword evidence="2" id="KW-0229">DNA integration</keyword>
<dbReference type="HOGENOM" id="CLU_027562_0_0_6"/>
<dbReference type="Pfam" id="PF22022">
    <property type="entry name" value="Phage_int_M"/>
    <property type="match status" value="1"/>
</dbReference>
<dbReference type="Gene3D" id="3.30.160.390">
    <property type="entry name" value="Integrase, DNA-binding domain"/>
    <property type="match status" value="1"/>
</dbReference>
<dbReference type="Pfam" id="PF13356">
    <property type="entry name" value="Arm-DNA-bind_3"/>
    <property type="match status" value="1"/>
</dbReference>
<dbReference type="eggNOG" id="COG0582">
    <property type="taxonomic scope" value="Bacteria"/>
</dbReference>
<keyword evidence="4" id="KW-0233">DNA recombination</keyword>
<dbReference type="OrthoDB" id="9795573at2"/>
<dbReference type="GO" id="GO:0015074">
    <property type="term" value="P:DNA integration"/>
    <property type="evidence" value="ECO:0007669"/>
    <property type="project" value="UniProtKB-KW"/>
</dbReference>
<dbReference type="InterPro" id="IPR013762">
    <property type="entry name" value="Integrase-like_cat_sf"/>
</dbReference>
<dbReference type="RefSeq" id="WP_012823369.1">
    <property type="nucleotide sequence ID" value="NC_013422.1"/>
</dbReference>
<dbReference type="PANTHER" id="PTHR30629:SF2">
    <property type="entry name" value="PROPHAGE INTEGRASE INTS-RELATED"/>
    <property type="match status" value="1"/>
</dbReference>
<keyword evidence="7" id="KW-1185">Reference proteome</keyword>
<dbReference type="PANTHER" id="PTHR30629">
    <property type="entry name" value="PROPHAGE INTEGRASE"/>
    <property type="match status" value="1"/>
</dbReference>
<proteinExistence type="inferred from homology"/>
<dbReference type="InterPro" id="IPR053876">
    <property type="entry name" value="Phage_int_M"/>
</dbReference>
<dbReference type="Gene3D" id="1.10.443.10">
    <property type="entry name" value="Intergrase catalytic core"/>
    <property type="match status" value="1"/>
</dbReference>
<gene>
    <name evidence="6" type="ordered locus">Hneap_0478</name>
</gene>
<dbReference type="KEGG" id="hna:Hneap_0478"/>
<organism evidence="6 7">
    <name type="scientific">Halothiobacillus neapolitanus (strain ATCC 23641 / DSM 15147 / CIP 104769 / NCIMB 8539 / c2)</name>
    <name type="common">Thiobacillus neapolitanus</name>
    <dbReference type="NCBI Taxonomy" id="555778"/>
    <lineage>
        <taxon>Bacteria</taxon>
        <taxon>Pseudomonadati</taxon>
        <taxon>Pseudomonadota</taxon>
        <taxon>Gammaproteobacteria</taxon>
        <taxon>Chromatiales</taxon>
        <taxon>Halothiobacillaceae</taxon>
        <taxon>Halothiobacillus</taxon>
    </lineage>
</organism>
<evidence type="ECO:0000313" key="6">
    <source>
        <dbReference type="EMBL" id="ACX95333.1"/>
    </source>
</evidence>
<dbReference type="GO" id="GO:0003677">
    <property type="term" value="F:DNA binding"/>
    <property type="evidence" value="ECO:0007669"/>
    <property type="project" value="UniProtKB-KW"/>
</dbReference>